<dbReference type="Proteomes" id="UP000799772">
    <property type="component" value="Unassembled WGS sequence"/>
</dbReference>
<evidence type="ECO:0000259" key="1">
    <source>
        <dbReference type="Pfam" id="PF01266"/>
    </source>
</evidence>
<dbReference type="InterPro" id="IPR006076">
    <property type="entry name" value="FAD-dep_OxRdtase"/>
</dbReference>
<comment type="caution">
    <text evidence="2">The sequence shown here is derived from an EMBL/GenBank/DDBJ whole genome shotgun (WGS) entry which is preliminary data.</text>
</comment>
<sequence length="457" mass="50321">MAREFDPLSRLPVPSSTTPFWRACPLPLDDHRSTKTLPEIVDIAIIGAGMSGACTAYHLLKNNTEPPSIVIFEARQACSGATGRNGGHSKISPVTLANFHKAQGAEAAAELATFHRTLLSELKACVERENIDCDLFLTRSFDVFLDQAHADVMENEFQGFRDEGATWLKDIQFLKGKNVERLTGISGAKGAASSPVVSLWPYKFVVGLLQKCIEMGANLQTHTPVTKISRESKSGLTILETPRGTTKAKKVVFATNAYVSALLPQYGDVIVPGRGTACHITAKFPDDTPQLTYTYNIHQSSTSREYLIPRPDSSIILGGGQTLYRDDKSLWFDTVDDSTLITLPDGSGVKERYFKGYMARHFSYYQHNPENAEDVESIWTGIMGFTPDGFPHIGEVPREEGWFLMAGFNGGGMASIFEAARGVVCMIQDGRKPEETSIPKLFIANEERLKRGFRLDA</sequence>
<proteinExistence type="predicted"/>
<dbReference type="InterPro" id="IPR036188">
    <property type="entry name" value="FAD/NAD-bd_sf"/>
</dbReference>
<dbReference type="GO" id="GO:0005737">
    <property type="term" value="C:cytoplasm"/>
    <property type="evidence" value="ECO:0007669"/>
    <property type="project" value="TreeGrafter"/>
</dbReference>
<dbReference type="PANTHER" id="PTHR13847">
    <property type="entry name" value="SARCOSINE DEHYDROGENASE-RELATED"/>
    <property type="match status" value="1"/>
</dbReference>
<dbReference type="Gene3D" id="3.50.50.60">
    <property type="entry name" value="FAD/NAD(P)-binding domain"/>
    <property type="match status" value="1"/>
</dbReference>
<evidence type="ECO:0000313" key="3">
    <source>
        <dbReference type="Proteomes" id="UP000799772"/>
    </source>
</evidence>
<reference evidence="2" key="1">
    <citation type="journal article" date="2020" name="Stud. Mycol.">
        <title>101 Dothideomycetes genomes: a test case for predicting lifestyles and emergence of pathogens.</title>
        <authorList>
            <person name="Haridas S."/>
            <person name="Albert R."/>
            <person name="Binder M."/>
            <person name="Bloem J."/>
            <person name="Labutti K."/>
            <person name="Salamov A."/>
            <person name="Andreopoulos B."/>
            <person name="Baker S."/>
            <person name="Barry K."/>
            <person name="Bills G."/>
            <person name="Bluhm B."/>
            <person name="Cannon C."/>
            <person name="Castanera R."/>
            <person name="Culley D."/>
            <person name="Daum C."/>
            <person name="Ezra D."/>
            <person name="Gonzalez J."/>
            <person name="Henrissat B."/>
            <person name="Kuo A."/>
            <person name="Liang C."/>
            <person name="Lipzen A."/>
            <person name="Lutzoni F."/>
            <person name="Magnuson J."/>
            <person name="Mondo S."/>
            <person name="Nolan M."/>
            <person name="Ohm R."/>
            <person name="Pangilinan J."/>
            <person name="Park H.-J."/>
            <person name="Ramirez L."/>
            <person name="Alfaro M."/>
            <person name="Sun H."/>
            <person name="Tritt A."/>
            <person name="Yoshinaga Y."/>
            <person name="Zwiers L.-H."/>
            <person name="Turgeon B."/>
            <person name="Goodwin S."/>
            <person name="Spatafora J."/>
            <person name="Crous P."/>
            <person name="Grigoriev I."/>
        </authorList>
    </citation>
    <scope>NUCLEOTIDE SEQUENCE</scope>
    <source>
        <strain evidence="2">CBS 133067</strain>
    </source>
</reference>
<name>A0A9P4M3S3_9PEZI</name>
<dbReference type="PANTHER" id="PTHR13847:SF279">
    <property type="entry name" value="FAD DEPENDENT OXIDOREDUCTASE DOMAIN-CONTAINING PROTEIN-RELATED"/>
    <property type="match status" value="1"/>
</dbReference>
<dbReference type="AlphaFoldDB" id="A0A9P4M3S3"/>
<accession>A0A9P4M3S3</accession>
<dbReference type="Pfam" id="PF01266">
    <property type="entry name" value="DAO"/>
    <property type="match status" value="1"/>
</dbReference>
<protein>
    <submittedName>
        <fullName evidence="2">FAD dependent oxidoreductase</fullName>
    </submittedName>
</protein>
<dbReference type="EMBL" id="ML978137">
    <property type="protein sequence ID" value="KAF2093567.1"/>
    <property type="molecule type" value="Genomic_DNA"/>
</dbReference>
<feature type="domain" description="FAD dependent oxidoreductase" evidence="1">
    <location>
        <begin position="42"/>
        <end position="421"/>
    </location>
</feature>
<gene>
    <name evidence="2" type="ORF">NA57DRAFT_81070</name>
</gene>
<dbReference type="SUPFAM" id="SSF51905">
    <property type="entry name" value="FAD/NAD(P)-binding domain"/>
    <property type="match status" value="1"/>
</dbReference>
<dbReference type="Gene3D" id="3.30.9.10">
    <property type="entry name" value="D-Amino Acid Oxidase, subunit A, domain 2"/>
    <property type="match status" value="1"/>
</dbReference>
<organism evidence="2 3">
    <name type="scientific">Rhizodiscina lignyota</name>
    <dbReference type="NCBI Taxonomy" id="1504668"/>
    <lineage>
        <taxon>Eukaryota</taxon>
        <taxon>Fungi</taxon>
        <taxon>Dikarya</taxon>
        <taxon>Ascomycota</taxon>
        <taxon>Pezizomycotina</taxon>
        <taxon>Dothideomycetes</taxon>
        <taxon>Pleosporomycetidae</taxon>
        <taxon>Aulographales</taxon>
        <taxon>Rhizodiscinaceae</taxon>
        <taxon>Rhizodiscina</taxon>
    </lineage>
</organism>
<keyword evidence="3" id="KW-1185">Reference proteome</keyword>
<dbReference type="OrthoDB" id="429143at2759"/>
<evidence type="ECO:0000313" key="2">
    <source>
        <dbReference type="EMBL" id="KAF2093567.1"/>
    </source>
</evidence>